<keyword evidence="2" id="KW-1185">Reference proteome</keyword>
<evidence type="ECO:0000313" key="2">
    <source>
        <dbReference type="Proteomes" id="UP000606786"/>
    </source>
</evidence>
<dbReference type="EMBL" id="CAJHJT010000012">
    <property type="protein sequence ID" value="CAD6999587.1"/>
    <property type="molecule type" value="Genomic_DNA"/>
</dbReference>
<dbReference type="Proteomes" id="UP000606786">
    <property type="component" value="Unassembled WGS sequence"/>
</dbReference>
<accession>A0A811UP77</accession>
<evidence type="ECO:0000313" key="1">
    <source>
        <dbReference type="EMBL" id="CAD6999587.1"/>
    </source>
</evidence>
<name>A0A811UP77_CERCA</name>
<comment type="caution">
    <text evidence="1">The sequence shown here is derived from an EMBL/GenBank/DDBJ whole genome shotgun (WGS) entry which is preliminary data.</text>
</comment>
<proteinExistence type="predicted"/>
<reference evidence="1" key="1">
    <citation type="submission" date="2020-11" db="EMBL/GenBank/DDBJ databases">
        <authorList>
            <person name="Whitehead M."/>
        </authorList>
    </citation>
    <scope>NUCLEOTIDE SEQUENCE</scope>
    <source>
        <strain evidence="1">EGII</strain>
    </source>
</reference>
<protein>
    <submittedName>
        <fullName evidence="1">(Mediterranean fruit fly) hypothetical protein</fullName>
    </submittedName>
</protein>
<sequence length="97" mass="10835">MLHSRNEKIPISSVPKTNRFLTRSINTGTTLNKSVTIIDALARSLMAQCDPIHFNIVPLHSHASVHECICAKKKKKKSISKSKDVNQDVLENTTIIK</sequence>
<dbReference type="AlphaFoldDB" id="A0A811UP77"/>
<organism evidence="1 2">
    <name type="scientific">Ceratitis capitata</name>
    <name type="common">Mediterranean fruit fly</name>
    <name type="synonym">Tephritis capitata</name>
    <dbReference type="NCBI Taxonomy" id="7213"/>
    <lineage>
        <taxon>Eukaryota</taxon>
        <taxon>Metazoa</taxon>
        <taxon>Ecdysozoa</taxon>
        <taxon>Arthropoda</taxon>
        <taxon>Hexapoda</taxon>
        <taxon>Insecta</taxon>
        <taxon>Pterygota</taxon>
        <taxon>Neoptera</taxon>
        <taxon>Endopterygota</taxon>
        <taxon>Diptera</taxon>
        <taxon>Brachycera</taxon>
        <taxon>Muscomorpha</taxon>
        <taxon>Tephritoidea</taxon>
        <taxon>Tephritidae</taxon>
        <taxon>Ceratitis</taxon>
        <taxon>Ceratitis</taxon>
    </lineage>
</organism>
<gene>
    <name evidence="1" type="ORF">CCAP1982_LOCUS8111</name>
</gene>